<reference evidence="2 3" key="1">
    <citation type="submission" date="2019-08" db="EMBL/GenBank/DDBJ databases">
        <title>Whole genome sequencing of chitin degrading bacteria Chitinophaga pinensis YS16.</title>
        <authorList>
            <person name="Singh R.P."/>
            <person name="Manchanda G."/>
            <person name="Maurya I.K."/>
            <person name="Joshi N.K."/>
            <person name="Srivastava A.K."/>
        </authorList>
    </citation>
    <scope>NUCLEOTIDE SEQUENCE [LARGE SCALE GENOMIC DNA]</scope>
    <source>
        <strain evidence="2 3">YS-16</strain>
    </source>
</reference>
<feature type="chain" id="PRO_5022977051" description="S9 family peptidase" evidence="1">
    <location>
        <begin position="20"/>
        <end position="531"/>
    </location>
</feature>
<evidence type="ECO:0000256" key="1">
    <source>
        <dbReference type="SAM" id="SignalP"/>
    </source>
</evidence>
<organism evidence="2 3">
    <name type="scientific">Chitinophaga pinensis</name>
    <dbReference type="NCBI Taxonomy" id="79329"/>
    <lineage>
        <taxon>Bacteria</taxon>
        <taxon>Pseudomonadati</taxon>
        <taxon>Bacteroidota</taxon>
        <taxon>Chitinophagia</taxon>
        <taxon>Chitinophagales</taxon>
        <taxon>Chitinophagaceae</taxon>
        <taxon>Chitinophaga</taxon>
    </lineage>
</organism>
<evidence type="ECO:0000313" key="3">
    <source>
        <dbReference type="Proteomes" id="UP000318815"/>
    </source>
</evidence>
<keyword evidence="3" id="KW-1185">Reference proteome</keyword>
<protein>
    <recommendedName>
        <fullName evidence="4">S9 family peptidase</fullName>
    </recommendedName>
</protein>
<feature type="signal peptide" evidence="1">
    <location>
        <begin position="1"/>
        <end position="19"/>
    </location>
</feature>
<dbReference type="RefSeq" id="WP_146305399.1">
    <property type="nucleotide sequence ID" value="NZ_VOHS01000010.1"/>
</dbReference>
<dbReference type="AlphaFoldDB" id="A0A5C6LTX8"/>
<comment type="caution">
    <text evidence="2">The sequence shown here is derived from an EMBL/GenBank/DDBJ whole genome shotgun (WGS) entry which is preliminary data.</text>
</comment>
<gene>
    <name evidence="2" type="ORF">FEF09_12380</name>
</gene>
<dbReference type="EMBL" id="VOHS01000010">
    <property type="protein sequence ID" value="TWW00134.1"/>
    <property type="molecule type" value="Genomic_DNA"/>
</dbReference>
<keyword evidence="1" id="KW-0732">Signal</keyword>
<name>A0A5C6LTX8_9BACT</name>
<sequence length="531" mass="60328">MKATILSCLLALLQAVAFAQFKTVAETPLFKEPESGFAKLLQLKNGNTVVIHLTNRNGINLTFYDPQHKLAVNKHHDPVFQKLRGARVNAIFEADGSVVILISEVEDRTPMLYRLVFDGLSGNLQREEKIAEAERYQFMDVRWIPEFDPVNSFAVSKDPSSDNYAIFIRRNRNEYADKNQMEVITYNGMHQETSRAFYQPPYKYTSLNYLDMAVLGEDRVCILGFAYNQIAASDREGQLVLLTLAKGGRKMTAELLDLPDNRIADSAVVRFNPVTKKLMLLGTSHIEDADPQPYNGFLAIIDPFKAKTEQFLNIYPSEADTQKKKLFGAKQSYTGTPQDLVLHEDGSYSIIYEELNPEKHTPLNGQAYTYYNLDNMAISNFDADNKLTFTSFIPKKQYLKNTAYSSFYLAHRRISAQQFIYGDQYRSFSYLNIKNRTYILMNDAEQNAGTSTDEVVQLKVPSNGQAYIYTTGISSPERAPFFGKLKKGETHALSVFNIADYNVERNTYVTLKLEVTAKEKGAKLVWLTPEE</sequence>
<evidence type="ECO:0000313" key="2">
    <source>
        <dbReference type="EMBL" id="TWW00134.1"/>
    </source>
</evidence>
<proteinExistence type="predicted"/>
<evidence type="ECO:0008006" key="4">
    <source>
        <dbReference type="Google" id="ProtNLM"/>
    </source>
</evidence>
<accession>A0A5C6LTX8</accession>
<dbReference type="OrthoDB" id="611612at2"/>
<dbReference type="Proteomes" id="UP000318815">
    <property type="component" value="Unassembled WGS sequence"/>
</dbReference>